<keyword evidence="2" id="KW-1185">Reference proteome</keyword>
<feature type="non-terminal residue" evidence="1">
    <location>
        <position position="56"/>
    </location>
</feature>
<dbReference type="InParanoid" id="A0A0D0AFN1"/>
<sequence length="56" mass="6461">QWRNTDLPPILTENGSWRRHFIPTVLLWAGSQSNFWTIEAADLLCAVQAIFNAMYP</sequence>
<evidence type="ECO:0000313" key="1">
    <source>
        <dbReference type="EMBL" id="KIK32997.1"/>
    </source>
</evidence>
<reference evidence="2" key="2">
    <citation type="submission" date="2015-01" db="EMBL/GenBank/DDBJ databases">
        <title>Evolutionary Origins and Diversification of the Mycorrhizal Mutualists.</title>
        <authorList>
            <consortium name="DOE Joint Genome Institute"/>
            <consortium name="Mycorrhizal Genomics Consortium"/>
            <person name="Kohler A."/>
            <person name="Kuo A."/>
            <person name="Nagy L.G."/>
            <person name="Floudas D."/>
            <person name="Copeland A."/>
            <person name="Barry K.W."/>
            <person name="Cichocki N."/>
            <person name="Veneault-Fourrey C."/>
            <person name="LaButti K."/>
            <person name="Lindquist E.A."/>
            <person name="Lipzen A."/>
            <person name="Lundell T."/>
            <person name="Morin E."/>
            <person name="Murat C."/>
            <person name="Riley R."/>
            <person name="Ohm R."/>
            <person name="Sun H."/>
            <person name="Tunlid A."/>
            <person name="Henrissat B."/>
            <person name="Grigoriev I.V."/>
            <person name="Hibbett D.S."/>
            <person name="Martin F."/>
        </authorList>
    </citation>
    <scope>NUCLEOTIDE SEQUENCE [LARGE SCALE GENOMIC DNA]</scope>
    <source>
        <strain evidence="2">UH-Slu-Lm8-n1</strain>
    </source>
</reference>
<proteinExistence type="predicted"/>
<dbReference type="OrthoDB" id="2668018at2759"/>
<evidence type="ECO:0000313" key="2">
    <source>
        <dbReference type="Proteomes" id="UP000054485"/>
    </source>
</evidence>
<dbReference type="EMBL" id="KN836055">
    <property type="protein sequence ID" value="KIK32997.1"/>
    <property type="molecule type" value="Genomic_DNA"/>
</dbReference>
<dbReference type="HOGENOM" id="CLU_3002145_0_0_1"/>
<name>A0A0D0AFN1_9AGAM</name>
<dbReference type="AlphaFoldDB" id="A0A0D0AFN1"/>
<protein>
    <submittedName>
        <fullName evidence="1">Uncharacterized protein</fullName>
    </submittedName>
</protein>
<feature type="non-terminal residue" evidence="1">
    <location>
        <position position="1"/>
    </location>
</feature>
<dbReference type="Proteomes" id="UP000054485">
    <property type="component" value="Unassembled WGS sequence"/>
</dbReference>
<gene>
    <name evidence="1" type="ORF">CY34DRAFT_37969</name>
</gene>
<accession>A0A0D0AFN1</accession>
<organism evidence="1 2">
    <name type="scientific">Suillus luteus UH-Slu-Lm8-n1</name>
    <dbReference type="NCBI Taxonomy" id="930992"/>
    <lineage>
        <taxon>Eukaryota</taxon>
        <taxon>Fungi</taxon>
        <taxon>Dikarya</taxon>
        <taxon>Basidiomycota</taxon>
        <taxon>Agaricomycotina</taxon>
        <taxon>Agaricomycetes</taxon>
        <taxon>Agaricomycetidae</taxon>
        <taxon>Boletales</taxon>
        <taxon>Suillineae</taxon>
        <taxon>Suillaceae</taxon>
        <taxon>Suillus</taxon>
    </lineage>
</organism>
<reference evidence="1 2" key="1">
    <citation type="submission" date="2014-04" db="EMBL/GenBank/DDBJ databases">
        <authorList>
            <consortium name="DOE Joint Genome Institute"/>
            <person name="Kuo A."/>
            <person name="Ruytinx J."/>
            <person name="Rineau F."/>
            <person name="Colpaert J."/>
            <person name="Kohler A."/>
            <person name="Nagy L.G."/>
            <person name="Floudas D."/>
            <person name="Copeland A."/>
            <person name="Barry K.W."/>
            <person name="Cichocki N."/>
            <person name="Veneault-Fourrey C."/>
            <person name="LaButti K."/>
            <person name="Lindquist E.A."/>
            <person name="Lipzen A."/>
            <person name="Lundell T."/>
            <person name="Morin E."/>
            <person name="Murat C."/>
            <person name="Sun H."/>
            <person name="Tunlid A."/>
            <person name="Henrissat B."/>
            <person name="Grigoriev I.V."/>
            <person name="Hibbett D.S."/>
            <person name="Martin F."/>
            <person name="Nordberg H.P."/>
            <person name="Cantor M.N."/>
            <person name="Hua S.X."/>
        </authorList>
    </citation>
    <scope>NUCLEOTIDE SEQUENCE [LARGE SCALE GENOMIC DNA]</scope>
    <source>
        <strain evidence="1 2">UH-Slu-Lm8-n1</strain>
    </source>
</reference>